<sequence length="195" mass="22465">MRKDRKVAIYVRVSTKDQSVGMQLNDLERYSRERGFKVFKVYQDNGVSGTKESRPALSELMNDAKKRKFDIVLVWRFDRFARSTKHLVNALYEFRNLGIDFISYQENIDTSSPLGEAIFTIISAISKLERDIIAERVKGGLRKAKANGKKLGRPKNDVNTDKVNGYRKQDKSIRQIASEMSLSRGTVERTLKMYC</sequence>
<dbReference type="AlphaFoldDB" id="A0A1E3XFV7"/>
<dbReference type="Proteomes" id="UP000094056">
    <property type="component" value="Unassembled WGS sequence"/>
</dbReference>
<dbReference type="PROSITE" id="PS51736">
    <property type="entry name" value="RECOMBINASES_3"/>
    <property type="match status" value="1"/>
</dbReference>
<dbReference type="InterPro" id="IPR006119">
    <property type="entry name" value="Resolv_N"/>
</dbReference>
<reference evidence="7 8" key="1">
    <citation type="submission" date="2016-07" db="EMBL/GenBank/DDBJ databases">
        <title>Draft genome of Scalindua rubra, obtained from a brine-seawater interface in the Red Sea, sheds light on salt adaptation in anammox bacteria.</title>
        <authorList>
            <person name="Speth D.R."/>
            <person name="Lagkouvardos I."/>
            <person name="Wang Y."/>
            <person name="Qian P.-Y."/>
            <person name="Dutilh B.E."/>
            <person name="Jetten M.S."/>
        </authorList>
    </citation>
    <scope>NUCLEOTIDE SEQUENCE [LARGE SCALE GENOMIC DNA]</scope>
    <source>
        <strain evidence="7">BSI-1</strain>
    </source>
</reference>
<evidence type="ECO:0000313" key="8">
    <source>
        <dbReference type="Proteomes" id="UP000094056"/>
    </source>
</evidence>
<dbReference type="CDD" id="cd03768">
    <property type="entry name" value="SR_ResInv"/>
    <property type="match status" value="1"/>
</dbReference>
<dbReference type="PANTHER" id="PTHR30461:SF2">
    <property type="entry name" value="SERINE RECOMBINASE PINE-RELATED"/>
    <property type="match status" value="1"/>
</dbReference>
<dbReference type="GO" id="GO:0000150">
    <property type="term" value="F:DNA strand exchange activity"/>
    <property type="evidence" value="ECO:0007669"/>
    <property type="project" value="InterPro"/>
</dbReference>
<accession>A0A1E3XFV7</accession>
<evidence type="ECO:0000256" key="3">
    <source>
        <dbReference type="ARBA" id="ARBA00023172"/>
    </source>
</evidence>
<protein>
    <submittedName>
        <fullName evidence="7">DNA-invertase hin</fullName>
    </submittedName>
</protein>
<gene>
    <name evidence="7" type="primary">hin_1</name>
    <name evidence="7" type="ORF">SCARUB_00387</name>
</gene>
<dbReference type="PANTHER" id="PTHR30461">
    <property type="entry name" value="DNA-INVERTASE FROM LAMBDOID PROPHAGE"/>
    <property type="match status" value="1"/>
</dbReference>
<keyword evidence="2" id="KW-0238">DNA-binding</keyword>
<dbReference type="SUPFAM" id="SSF53041">
    <property type="entry name" value="Resolvase-like"/>
    <property type="match status" value="1"/>
</dbReference>
<dbReference type="SMART" id="SM00857">
    <property type="entry name" value="Resolvase"/>
    <property type="match status" value="1"/>
</dbReference>
<dbReference type="PROSITE" id="PS00397">
    <property type="entry name" value="RECOMBINASES_1"/>
    <property type="match status" value="1"/>
</dbReference>
<dbReference type="Gene3D" id="3.40.50.1390">
    <property type="entry name" value="Resolvase, N-terminal catalytic domain"/>
    <property type="match status" value="1"/>
</dbReference>
<organism evidence="7 8">
    <name type="scientific">Candidatus Scalindua rubra</name>
    <dbReference type="NCBI Taxonomy" id="1872076"/>
    <lineage>
        <taxon>Bacteria</taxon>
        <taxon>Pseudomonadati</taxon>
        <taxon>Planctomycetota</taxon>
        <taxon>Candidatus Brocadiia</taxon>
        <taxon>Candidatus Brocadiales</taxon>
        <taxon>Candidatus Scalinduaceae</taxon>
        <taxon>Candidatus Scalindua</taxon>
    </lineage>
</organism>
<feature type="active site" description="O-(5'-phospho-DNA)-serine intermediate" evidence="4 5">
    <location>
        <position position="14"/>
    </location>
</feature>
<evidence type="ECO:0000256" key="5">
    <source>
        <dbReference type="PROSITE-ProRule" id="PRU10137"/>
    </source>
</evidence>
<dbReference type="InterPro" id="IPR050639">
    <property type="entry name" value="SSR_resolvase"/>
</dbReference>
<name>A0A1E3XFV7_9BACT</name>
<dbReference type="EMBL" id="MAYW01000005">
    <property type="protein sequence ID" value="ODS34511.1"/>
    <property type="molecule type" value="Genomic_DNA"/>
</dbReference>
<dbReference type="InterPro" id="IPR006118">
    <property type="entry name" value="Recombinase_CS"/>
</dbReference>
<keyword evidence="1" id="KW-0229">DNA integration</keyword>
<dbReference type="Pfam" id="PF00239">
    <property type="entry name" value="Resolvase"/>
    <property type="match status" value="1"/>
</dbReference>
<evidence type="ECO:0000313" key="7">
    <source>
        <dbReference type="EMBL" id="ODS34511.1"/>
    </source>
</evidence>
<evidence type="ECO:0000256" key="1">
    <source>
        <dbReference type="ARBA" id="ARBA00022908"/>
    </source>
</evidence>
<dbReference type="InterPro" id="IPR036162">
    <property type="entry name" value="Resolvase-like_N_sf"/>
</dbReference>
<feature type="domain" description="Resolvase/invertase-type recombinase catalytic" evidence="6">
    <location>
        <begin position="6"/>
        <end position="148"/>
    </location>
</feature>
<evidence type="ECO:0000256" key="2">
    <source>
        <dbReference type="ARBA" id="ARBA00023125"/>
    </source>
</evidence>
<dbReference type="GO" id="GO:0015074">
    <property type="term" value="P:DNA integration"/>
    <property type="evidence" value="ECO:0007669"/>
    <property type="project" value="UniProtKB-KW"/>
</dbReference>
<comment type="caution">
    <text evidence="7">The sequence shown here is derived from an EMBL/GenBank/DDBJ whole genome shotgun (WGS) entry which is preliminary data.</text>
</comment>
<evidence type="ECO:0000256" key="4">
    <source>
        <dbReference type="PIRSR" id="PIRSR606118-50"/>
    </source>
</evidence>
<proteinExistence type="predicted"/>
<dbReference type="GO" id="GO:0003677">
    <property type="term" value="F:DNA binding"/>
    <property type="evidence" value="ECO:0007669"/>
    <property type="project" value="UniProtKB-KW"/>
</dbReference>
<keyword evidence="3" id="KW-0233">DNA recombination</keyword>
<evidence type="ECO:0000259" key="6">
    <source>
        <dbReference type="PROSITE" id="PS51736"/>
    </source>
</evidence>